<dbReference type="Gene3D" id="3.40.50.2300">
    <property type="match status" value="2"/>
</dbReference>
<dbReference type="PROSITE" id="PS51257">
    <property type="entry name" value="PROKAR_LIPOPROTEIN"/>
    <property type="match status" value="1"/>
</dbReference>
<comment type="caution">
    <text evidence="7">The sequence shown here is derived from an EMBL/GenBank/DDBJ whole genome shotgun (WGS) entry which is preliminary data.</text>
</comment>
<comment type="subcellular location">
    <subcellularLocation>
        <location evidence="1">Cell envelope</location>
    </subcellularLocation>
</comment>
<keyword evidence="3 5" id="KW-0732">Signal</keyword>
<feature type="domain" description="Periplasmic binding protein" evidence="6">
    <location>
        <begin position="63"/>
        <end position="313"/>
    </location>
</feature>
<dbReference type="InterPro" id="IPR025997">
    <property type="entry name" value="SBP_2_dom"/>
</dbReference>
<dbReference type="PANTHER" id="PTHR46847:SF1">
    <property type="entry name" value="D-ALLOSE-BINDING PERIPLASMIC PROTEIN-RELATED"/>
    <property type="match status" value="1"/>
</dbReference>
<protein>
    <submittedName>
        <fullName evidence="7">Substrate-binding domain-containing protein</fullName>
    </submittedName>
</protein>
<dbReference type="PANTHER" id="PTHR46847">
    <property type="entry name" value="D-ALLOSE-BINDING PERIPLASMIC PROTEIN-RELATED"/>
    <property type="match status" value="1"/>
</dbReference>
<evidence type="ECO:0000256" key="4">
    <source>
        <dbReference type="SAM" id="MobiDB-lite"/>
    </source>
</evidence>
<feature type="region of interest" description="Disordered" evidence="4">
    <location>
        <begin position="24"/>
        <end position="57"/>
    </location>
</feature>
<evidence type="ECO:0000256" key="5">
    <source>
        <dbReference type="SAM" id="SignalP"/>
    </source>
</evidence>
<name>A0A949NFS3_9FIRM</name>
<evidence type="ECO:0000313" key="8">
    <source>
        <dbReference type="Proteomes" id="UP000712157"/>
    </source>
</evidence>
<sequence length="327" mass="33723">MGKGLVALLMTGVMAFSLTACGGGADSAPSSKEQDTSAETPKAAEESEPAQADTQDAKPKVTLLMASLTTDFFVAIEKAAKEYADVAGIELTVITSDNDSAKELANMEDIVSQEPDIVLYTPSDSDAAVASVEAANAAGIPVITFDRGANGGEVVCHVASDNVAGGKMAGEYIKELFPDGAKVVELQGVMATNVAQQRGQGFNEVIDATDNLELVAQQSANFNKDEGMTVMENILQAQDEIDAVFAHNDEMALGAMEACIAAGRTDIAIVGFDASPDAVAAVEAGTMAATVAQLPDKIIQTTIDAALDYLAGKSVDPEIGVELALVK</sequence>
<organism evidence="7 8">
    <name type="scientific">Diplocloster agilis</name>
    <dbReference type="NCBI Taxonomy" id="2850323"/>
    <lineage>
        <taxon>Bacteria</taxon>
        <taxon>Bacillati</taxon>
        <taxon>Bacillota</taxon>
        <taxon>Clostridia</taxon>
        <taxon>Lachnospirales</taxon>
        <taxon>Lachnospiraceae</taxon>
        <taxon>Diplocloster</taxon>
    </lineage>
</organism>
<proteinExistence type="inferred from homology"/>
<gene>
    <name evidence="7" type="ORF">KTH89_15855</name>
</gene>
<dbReference type="Pfam" id="PF13407">
    <property type="entry name" value="Peripla_BP_4"/>
    <property type="match status" value="1"/>
</dbReference>
<comment type="similarity">
    <text evidence="2">Belongs to the bacterial solute-binding protein 2 family.</text>
</comment>
<evidence type="ECO:0000256" key="2">
    <source>
        <dbReference type="ARBA" id="ARBA00007639"/>
    </source>
</evidence>
<dbReference type="Proteomes" id="UP000712157">
    <property type="component" value="Unassembled WGS sequence"/>
</dbReference>
<evidence type="ECO:0000256" key="1">
    <source>
        <dbReference type="ARBA" id="ARBA00004196"/>
    </source>
</evidence>
<evidence type="ECO:0000256" key="3">
    <source>
        <dbReference type="ARBA" id="ARBA00022729"/>
    </source>
</evidence>
<feature type="signal peptide" evidence="5">
    <location>
        <begin position="1"/>
        <end position="22"/>
    </location>
</feature>
<dbReference type="InterPro" id="IPR028082">
    <property type="entry name" value="Peripla_BP_I"/>
</dbReference>
<reference evidence="7" key="1">
    <citation type="submission" date="2021-06" db="EMBL/GenBank/DDBJ databases">
        <title>Description of novel taxa of the family Lachnospiraceae.</title>
        <authorList>
            <person name="Chaplin A.V."/>
            <person name="Sokolova S.R."/>
            <person name="Pikina A.P."/>
            <person name="Korzhanova M."/>
            <person name="Belova V."/>
            <person name="Korostin D."/>
            <person name="Efimov B.A."/>
        </authorList>
    </citation>
    <scope>NUCLEOTIDE SEQUENCE</scope>
    <source>
        <strain evidence="7">ASD5720</strain>
    </source>
</reference>
<dbReference type="GO" id="GO:0030246">
    <property type="term" value="F:carbohydrate binding"/>
    <property type="evidence" value="ECO:0007669"/>
    <property type="project" value="UniProtKB-ARBA"/>
</dbReference>
<keyword evidence="8" id="KW-1185">Reference proteome</keyword>
<dbReference type="GO" id="GO:0030313">
    <property type="term" value="C:cell envelope"/>
    <property type="evidence" value="ECO:0007669"/>
    <property type="project" value="UniProtKB-SubCell"/>
</dbReference>
<feature type="chain" id="PRO_5038461052" evidence="5">
    <location>
        <begin position="23"/>
        <end position="327"/>
    </location>
</feature>
<dbReference type="SUPFAM" id="SSF53822">
    <property type="entry name" value="Periplasmic binding protein-like I"/>
    <property type="match status" value="1"/>
</dbReference>
<dbReference type="EMBL" id="JAHQCW010000028">
    <property type="protein sequence ID" value="MBU9738019.1"/>
    <property type="molecule type" value="Genomic_DNA"/>
</dbReference>
<evidence type="ECO:0000259" key="6">
    <source>
        <dbReference type="Pfam" id="PF13407"/>
    </source>
</evidence>
<evidence type="ECO:0000313" key="7">
    <source>
        <dbReference type="EMBL" id="MBU9738019.1"/>
    </source>
</evidence>
<dbReference type="AlphaFoldDB" id="A0A949NFS3"/>
<accession>A0A949NFS3</accession>